<name>A0AAP5E9P5_9GAMM</name>
<evidence type="ECO:0000313" key="4">
    <source>
        <dbReference type="Proteomes" id="UP001226084"/>
    </source>
</evidence>
<evidence type="ECO:0000256" key="1">
    <source>
        <dbReference type="PROSITE-ProRule" id="PRU00169"/>
    </source>
</evidence>
<dbReference type="SUPFAM" id="SSF52172">
    <property type="entry name" value="CheY-like"/>
    <property type="match status" value="1"/>
</dbReference>
<dbReference type="Proteomes" id="UP001226084">
    <property type="component" value="Unassembled WGS sequence"/>
</dbReference>
<accession>A0AAP5E9P5</accession>
<proteinExistence type="predicted"/>
<feature type="domain" description="Response regulatory" evidence="2">
    <location>
        <begin position="8"/>
        <end position="119"/>
    </location>
</feature>
<dbReference type="EMBL" id="JAUTAS010000001">
    <property type="protein sequence ID" value="MDQ1108377.1"/>
    <property type="molecule type" value="Genomic_DNA"/>
</dbReference>
<dbReference type="GO" id="GO:0000160">
    <property type="term" value="P:phosphorelay signal transduction system"/>
    <property type="evidence" value="ECO:0007669"/>
    <property type="project" value="InterPro"/>
</dbReference>
<protein>
    <submittedName>
        <fullName evidence="3">CheY-like chemotaxis protein</fullName>
    </submittedName>
</protein>
<reference evidence="3" key="1">
    <citation type="submission" date="2023-07" db="EMBL/GenBank/DDBJ databases">
        <title>Functional and genomic diversity of the sorghum phyllosphere microbiome.</title>
        <authorList>
            <person name="Shade A."/>
        </authorList>
    </citation>
    <scope>NUCLEOTIDE SEQUENCE</scope>
    <source>
        <strain evidence="3">SORGH_AS_0457</strain>
    </source>
</reference>
<dbReference type="KEGG" id="srh:BAY15_2239"/>
<dbReference type="AlphaFoldDB" id="A0AAP5E9P5"/>
<keyword evidence="1" id="KW-0597">Phosphoprotein</keyword>
<dbReference type="SMART" id="SM00448">
    <property type="entry name" value="REC"/>
    <property type="match status" value="1"/>
</dbReference>
<dbReference type="PROSITE" id="PS50110">
    <property type="entry name" value="RESPONSE_REGULATORY"/>
    <property type="match status" value="1"/>
</dbReference>
<comment type="caution">
    <text evidence="3">The sequence shown here is derived from an EMBL/GenBank/DDBJ whole genome shotgun (WGS) entry which is preliminary data.</text>
</comment>
<dbReference type="InterPro" id="IPR011006">
    <property type="entry name" value="CheY-like_superfamily"/>
</dbReference>
<dbReference type="InterPro" id="IPR001789">
    <property type="entry name" value="Sig_transdc_resp-reg_receiver"/>
</dbReference>
<feature type="modified residue" description="4-aspartylphosphate" evidence="1">
    <location>
        <position position="58"/>
    </location>
</feature>
<dbReference type="Gene3D" id="3.40.50.2300">
    <property type="match status" value="1"/>
</dbReference>
<gene>
    <name evidence="3" type="ORF">QE424_001536</name>
</gene>
<organism evidence="3 4">
    <name type="scientific">Stenotrophomonas rhizophila</name>
    <dbReference type="NCBI Taxonomy" id="216778"/>
    <lineage>
        <taxon>Bacteria</taxon>
        <taxon>Pseudomonadati</taxon>
        <taxon>Pseudomonadota</taxon>
        <taxon>Gammaproteobacteria</taxon>
        <taxon>Lysobacterales</taxon>
        <taxon>Lysobacteraceae</taxon>
        <taxon>Stenotrophomonas</taxon>
    </lineage>
</organism>
<dbReference type="RefSeq" id="WP_068852635.1">
    <property type="nucleotide sequence ID" value="NZ_CP016294.1"/>
</dbReference>
<sequence>MSALQGLRVLVVENDAMSASLLEMQLMHAGAVMVGPASSVAEALRLIEEAAPQIVLLDYRLANHETSDPVADALTALGIPFVVATGMAHFQLPEAFRAGRVLTKPYLAVELNQALTAALQDHAASA</sequence>
<evidence type="ECO:0000313" key="3">
    <source>
        <dbReference type="EMBL" id="MDQ1108377.1"/>
    </source>
</evidence>
<evidence type="ECO:0000259" key="2">
    <source>
        <dbReference type="PROSITE" id="PS50110"/>
    </source>
</evidence>